<dbReference type="SUPFAM" id="SSF53448">
    <property type="entry name" value="Nucleotide-diphospho-sugar transferases"/>
    <property type="match status" value="1"/>
</dbReference>
<evidence type="ECO:0000313" key="4">
    <source>
        <dbReference type="EMBL" id="AKT91209.1"/>
    </source>
</evidence>
<dbReference type="PANTHER" id="PTHR22916:SF51">
    <property type="entry name" value="GLYCOSYLTRANSFERASE EPSH-RELATED"/>
    <property type="match status" value="1"/>
</dbReference>
<dbReference type="PANTHER" id="PTHR22916">
    <property type="entry name" value="GLYCOSYLTRANSFERASE"/>
    <property type="match status" value="1"/>
</dbReference>
<evidence type="ECO:0000256" key="2">
    <source>
        <dbReference type="ARBA" id="ARBA00022679"/>
    </source>
</evidence>
<reference evidence="4 5" key="1">
    <citation type="journal article" date="2015" name="Genome Announc.">
        <title>Complete Genome Sequence of the Campylobacter ureolyticus Clinical Isolate RIGS 9880.</title>
        <authorList>
            <person name="Miller W.G."/>
            <person name="Yee E."/>
            <person name="On S.L."/>
            <person name="Andersen L.P."/>
            <person name="Bono J.L."/>
        </authorList>
    </citation>
    <scope>NUCLEOTIDE SEQUENCE [LARGE SCALE GENOMIC DNA]</scope>
    <source>
        <strain evidence="4 5">RIGS 9880</strain>
    </source>
</reference>
<feature type="domain" description="Glycosyltransferase 2-like" evidence="3">
    <location>
        <begin position="8"/>
        <end position="151"/>
    </location>
</feature>
<dbReference type="Pfam" id="PF00535">
    <property type="entry name" value="Glycos_transf_2"/>
    <property type="match status" value="1"/>
</dbReference>
<dbReference type="KEGG" id="cure:CUREO_1376"/>
<organism evidence="4 5">
    <name type="scientific">Campylobacter ureolyticus RIGS 9880</name>
    <dbReference type="NCBI Taxonomy" id="1032069"/>
    <lineage>
        <taxon>Bacteria</taxon>
        <taxon>Pseudomonadati</taxon>
        <taxon>Campylobacterota</taxon>
        <taxon>Epsilonproteobacteria</taxon>
        <taxon>Campylobacterales</taxon>
        <taxon>Campylobacteraceae</taxon>
        <taxon>Campylobacter</taxon>
    </lineage>
</organism>
<protein>
    <submittedName>
        <fullName evidence="4">Glycosyltransferase, family 2</fullName>
    </submittedName>
</protein>
<dbReference type="AlphaFoldDB" id="A0AAU8U1L6"/>
<evidence type="ECO:0000313" key="5">
    <source>
        <dbReference type="Proteomes" id="UP000063971"/>
    </source>
</evidence>
<dbReference type="InterPro" id="IPR001173">
    <property type="entry name" value="Glyco_trans_2-like"/>
</dbReference>
<keyword evidence="2" id="KW-0808">Transferase</keyword>
<accession>A0AAU8U1L6</accession>
<dbReference type="EMBL" id="CP012195">
    <property type="protein sequence ID" value="AKT91209.1"/>
    <property type="molecule type" value="Genomic_DNA"/>
</dbReference>
<dbReference type="RefSeq" id="WP_024962276.1">
    <property type="nucleotide sequence ID" value="NZ_CP012195.1"/>
</dbReference>
<gene>
    <name evidence="4" type="ORF">CUREO_1376</name>
</gene>
<name>A0AAU8U1L6_9BACT</name>
<dbReference type="GO" id="GO:0016758">
    <property type="term" value="F:hexosyltransferase activity"/>
    <property type="evidence" value="ECO:0007669"/>
    <property type="project" value="UniProtKB-ARBA"/>
</dbReference>
<dbReference type="Proteomes" id="UP000063971">
    <property type="component" value="Chromosome"/>
</dbReference>
<proteinExistence type="predicted"/>
<sequence>MSNDILVSIIIPAYNAQNSILICLESVLNQTYKNIEILVINDGSTDKTLEILEKIQDKRLKVFSQDNKGVSSARNKGLENALGQYIAFVDSDDFIDKDFIHKMLKSAMQNSADIVVCDVILTMDKKTSIFHDIDAKIGKINPKEYLKLLMLDRSSKGWVWNKFFKKDIVKNIRFNEKIVLAEDKLFLIFAIVNSKNIYKLNSALYKYDVVYKTFTSLHYKNGLEIDKITRNLFLEKGIYSEFADEIFFMKIINYMFLVVNKDKFKNYLYELKALSFDIKNIINSPYFNHLDSNFKLIFKVIYFLKNHYLIYCFLSILNSKISKRILKKLI</sequence>
<keyword evidence="1" id="KW-0328">Glycosyltransferase</keyword>
<dbReference type="CDD" id="cd00761">
    <property type="entry name" value="Glyco_tranf_GTA_type"/>
    <property type="match status" value="1"/>
</dbReference>
<dbReference type="InterPro" id="IPR029044">
    <property type="entry name" value="Nucleotide-diphossugar_trans"/>
</dbReference>
<evidence type="ECO:0000256" key="1">
    <source>
        <dbReference type="ARBA" id="ARBA00022676"/>
    </source>
</evidence>
<dbReference type="Gene3D" id="3.90.550.10">
    <property type="entry name" value="Spore Coat Polysaccharide Biosynthesis Protein SpsA, Chain A"/>
    <property type="match status" value="1"/>
</dbReference>
<evidence type="ECO:0000259" key="3">
    <source>
        <dbReference type="Pfam" id="PF00535"/>
    </source>
</evidence>